<dbReference type="Pfam" id="PF00249">
    <property type="entry name" value="Myb_DNA-binding"/>
    <property type="match status" value="1"/>
</dbReference>
<evidence type="ECO:0000313" key="7">
    <source>
        <dbReference type="Proteomes" id="UP000663760"/>
    </source>
</evidence>
<dbReference type="Gene3D" id="1.10.10.60">
    <property type="entry name" value="Homeodomain-like"/>
    <property type="match status" value="1"/>
</dbReference>
<protein>
    <recommendedName>
        <fullName evidence="5">HTH myb-type domain-containing protein</fullName>
    </recommendedName>
</protein>
<dbReference type="PANTHER" id="PTHR31499:SF23">
    <property type="entry name" value="MYB FAMILY TRANSCRIPTION FACTOR PHL11"/>
    <property type="match status" value="1"/>
</dbReference>
<dbReference type="InterPro" id="IPR046955">
    <property type="entry name" value="PHR1-like"/>
</dbReference>
<dbReference type="InterPro" id="IPR009057">
    <property type="entry name" value="Homeodomain-like_sf"/>
</dbReference>
<dbReference type="GO" id="GO:0003677">
    <property type="term" value="F:DNA binding"/>
    <property type="evidence" value="ECO:0007669"/>
    <property type="project" value="UniProtKB-KW"/>
</dbReference>
<evidence type="ECO:0000259" key="5">
    <source>
        <dbReference type="PROSITE" id="PS51294"/>
    </source>
</evidence>
<keyword evidence="1" id="KW-0805">Transcription regulation</keyword>
<organism evidence="6 7">
    <name type="scientific">Spirodela intermedia</name>
    <name type="common">Intermediate duckweed</name>
    <dbReference type="NCBI Taxonomy" id="51605"/>
    <lineage>
        <taxon>Eukaryota</taxon>
        <taxon>Viridiplantae</taxon>
        <taxon>Streptophyta</taxon>
        <taxon>Embryophyta</taxon>
        <taxon>Tracheophyta</taxon>
        <taxon>Spermatophyta</taxon>
        <taxon>Magnoliopsida</taxon>
        <taxon>Liliopsida</taxon>
        <taxon>Araceae</taxon>
        <taxon>Lemnoideae</taxon>
        <taxon>Spirodela</taxon>
    </lineage>
</organism>
<evidence type="ECO:0000256" key="4">
    <source>
        <dbReference type="ARBA" id="ARBA00023242"/>
    </source>
</evidence>
<dbReference type="Pfam" id="PF14379">
    <property type="entry name" value="Myb_CC_LHEQLE"/>
    <property type="match status" value="1"/>
</dbReference>
<keyword evidence="4" id="KW-0539">Nucleus</keyword>
<feature type="domain" description="HTH myb-type" evidence="5">
    <location>
        <begin position="39"/>
        <end position="99"/>
    </location>
</feature>
<dbReference type="EMBL" id="LR746276">
    <property type="protein sequence ID" value="CAA7406514.1"/>
    <property type="molecule type" value="Genomic_DNA"/>
</dbReference>
<dbReference type="PANTHER" id="PTHR31499">
    <property type="entry name" value="MYB FAMILY TRANSCRIPTION FACTOR PHL11"/>
    <property type="match status" value="1"/>
</dbReference>
<keyword evidence="3" id="KW-0804">Transcription</keyword>
<dbReference type="AlphaFoldDB" id="A0A7I8LB59"/>
<evidence type="ECO:0000256" key="1">
    <source>
        <dbReference type="ARBA" id="ARBA00023015"/>
    </source>
</evidence>
<dbReference type="NCBIfam" id="TIGR01557">
    <property type="entry name" value="myb_SHAQKYF"/>
    <property type="match status" value="1"/>
</dbReference>
<dbReference type="InterPro" id="IPR006447">
    <property type="entry name" value="Myb_dom_plants"/>
</dbReference>
<dbReference type="FunFam" id="1.10.10.60:FF:000002">
    <property type="entry name" value="Myb family transcription factor"/>
    <property type="match status" value="1"/>
</dbReference>
<evidence type="ECO:0000256" key="2">
    <source>
        <dbReference type="ARBA" id="ARBA00023125"/>
    </source>
</evidence>
<keyword evidence="2" id="KW-0238">DNA-binding</keyword>
<dbReference type="InterPro" id="IPR017930">
    <property type="entry name" value="Myb_dom"/>
</dbReference>
<dbReference type="InterPro" id="IPR001005">
    <property type="entry name" value="SANT/Myb"/>
</dbReference>
<dbReference type="GO" id="GO:0003700">
    <property type="term" value="F:DNA-binding transcription factor activity"/>
    <property type="evidence" value="ECO:0007669"/>
    <property type="project" value="InterPro"/>
</dbReference>
<name>A0A7I8LB59_SPIIN</name>
<dbReference type="PROSITE" id="PS51294">
    <property type="entry name" value="HTH_MYB"/>
    <property type="match status" value="1"/>
</dbReference>
<reference evidence="6" key="1">
    <citation type="submission" date="2020-02" db="EMBL/GenBank/DDBJ databases">
        <authorList>
            <person name="Scholz U."/>
            <person name="Mascher M."/>
            <person name="Fiebig A."/>
        </authorList>
    </citation>
    <scope>NUCLEOTIDE SEQUENCE</scope>
</reference>
<dbReference type="SUPFAM" id="SSF46689">
    <property type="entry name" value="Homeodomain-like"/>
    <property type="match status" value="1"/>
</dbReference>
<accession>A0A7I8LB59</accession>
<dbReference type="Proteomes" id="UP000663760">
    <property type="component" value="Chromosome 13"/>
</dbReference>
<proteinExistence type="predicted"/>
<evidence type="ECO:0000256" key="3">
    <source>
        <dbReference type="ARBA" id="ARBA00023163"/>
    </source>
</evidence>
<dbReference type="OrthoDB" id="551907at2759"/>
<dbReference type="InterPro" id="IPR025756">
    <property type="entry name" value="Myb_CC_LHEQLE"/>
</dbReference>
<gene>
    <name evidence="6" type="ORF">SI8410_13017192</name>
</gene>
<keyword evidence="7" id="KW-1185">Reference proteome</keyword>
<evidence type="ECO:0000313" key="6">
    <source>
        <dbReference type="EMBL" id="CAA7406514.1"/>
    </source>
</evidence>
<sequence length="274" mass="30155">MFDQMERACSGGEAMGGSRFAYEPAAVAAGGGGVVALSREPKPRLRWTPDLHDRFVDAVNKLGGPEKATPKSVLRVMGMKGLTLYHLKSHLQKYRLGKQVKKETAPGDSKGGKHPIWELPIAEALRYQIEVQRKLHEQLEVQKKLQMRIEAQGKYLQAILEKAQKSLSFGGGSLDEARAQLADFNLTLSGLVENAEERTAGGAETAAGTAVDSIRVSQTSAFQLYKGEEERREAEVAPNGDLLLLDLNLKGSYERLGGMRGRDLDQRAHHPQRR</sequence>